<dbReference type="RefSeq" id="WP_012795412.1">
    <property type="nucleotide sequence ID" value="NC_013158.1"/>
</dbReference>
<gene>
    <name evidence="2" type="ordered locus">Huta_0348</name>
</gene>
<feature type="domain" description="DUF8106" evidence="1">
    <location>
        <begin position="15"/>
        <end position="59"/>
    </location>
</feature>
<evidence type="ECO:0000313" key="2">
    <source>
        <dbReference type="EMBL" id="ACV10535.1"/>
    </source>
</evidence>
<dbReference type="OrthoDB" id="209680at2157"/>
<dbReference type="Proteomes" id="UP000002071">
    <property type="component" value="Chromosome"/>
</dbReference>
<organism evidence="2 3">
    <name type="scientific">Halorhabdus utahensis (strain DSM 12940 / JCM 11049 / AX-2)</name>
    <dbReference type="NCBI Taxonomy" id="519442"/>
    <lineage>
        <taxon>Archaea</taxon>
        <taxon>Methanobacteriati</taxon>
        <taxon>Methanobacteriota</taxon>
        <taxon>Stenosarchaea group</taxon>
        <taxon>Halobacteria</taxon>
        <taxon>Halobacteriales</taxon>
        <taxon>Haloarculaceae</taxon>
        <taxon>Halorhabdus</taxon>
    </lineage>
</organism>
<dbReference type="AlphaFoldDB" id="C7NR98"/>
<dbReference type="eggNOG" id="arCOG07555">
    <property type="taxonomic scope" value="Archaea"/>
</dbReference>
<sequence>MTSQNVAGGDSAGGRKSVLHCGNCGHDSLVDGDWILHERRGSRSVWYQCPDCSHAVSVRPIESLDSSRFPSPLSPTATKTAFDRSATTDRSSLWENFWRSYRDVATAWLSPWQDDCEAKAD</sequence>
<name>C7NR98_HALUD</name>
<accession>C7NR98</accession>
<dbReference type="InterPro" id="IPR058419">
    <property type="entry name" value="DUF8106"/>
</dbReference>
<protein>
    <recommendedName>
        <fullName evidence="1">DUF8106 domain-containing protein</fullName>
    </recommendedName>
</protein>
<evidence type="ECO:0000313" key="3">
    <source>
        <dbReference type="Proteomes" id="UP000002071"/>
    </source>
</evidence>
<keyword evidence="3" id="KW-1185">Reference proteome</keyword>
<dbReference type="KEGG" id="hut:Huta_0348"/>
<dbReference type="GeneID" id="55575071"/>
<evidence type="ECO:0000259" key="1">
    <source>
        <dbReference type="Pfam" id="PF26408"/>
    </source>
</evidence>
<dbReference type="HOGENOM" id="CLU_2032821_0_0_2"/>
<reference evidence="2 3" key="1">
    <citation type="journal article" date="2009" name="Stand. Genomic Sci.">
        <title>Complete genome sequence of Halorhabdus utahensis type strain (AX-2).</title>
        <authorList>
            <person name="Anderson I."/>
            <person name="Tindall B.J."/>
            <person name="Pomrenke H."/>
            <person name="Goker M."/>
            <person name="Lapidus A."/>
            <person name="Nolan M."/>
            <person name="Copeland A."/>
            <person name="Glavina Del Rio T."/>
            <person name="Chen F."/>
            <person name="Tice H."/>
            <person name="Cheng J.F."/>
            <person name="Lucas S."/>
            <person name="Chertkov O."/>
            <person name="Bruce D."/>
            <person name="Brettin T."/>
            <person name="Detter J.C."/>
            <person name="Han C."/>
            <person name="Goodwin L."/>
            <person name="Land M."/>
            <person name="Hauser L."/>
            <person name="Chang Y.J."/>
            <person name="Jeffries C.D."/>
            <person name="Pitluck S."/>
            <person name="Pati A."/>
            <person name="Mavromatis K."/>
            <person name="Ivanova N."/>
            <person name="Ovchinnikova G."/>
            <person name="Chen A."/>
            <person name="Palaniappan K."/>
            <person name="Chain P."/>
            <person name="Rohde M."/>
            <person name="Bristow J."/>
            <person name="Eisen J.A."/>
            <person name="Markowitz V."/>
            <person name="Hugenholtz P."/>
            <person name="Kyrpides N.C."/>
            <person name="Klenk H.P."/>
        </authorList>
    </citation>
    <scope>NUCLEOTIDE SEQUENCE [LARGE SCALE GENOMIC DNA]</scope>
    <source>
        <strain evidence="3">DSM 12940 / JCM 11049 / AX-2</strain>
    </source>
</reference>
<dbReference type="EMBL" id="CP001687">
    <property type="protein sequence ID" value="ACV10535.1"/>
    <property type="molecule type" value="Genomic_DNA"/>
</dbReference>
<proteinExistence type="predicted"/>
<dbReference type="Pfam" id="PF26408">
    <property type="entry name" value="DUF8106"/>
    <property type="match status" value="1"/>
</dbReference>